<dbReference type="SUPFAM" id="SSF52113">
    <property type="entry name" value="BRCT domain"/>
    <property type="match status" value="1"/>
</dbReference>
<comment type="caution">
    <text evidence="2">The sequence shown here is derived from an EMBL/GenBank/DDBJ whole genome shotgun (WGS) entry which is preliminary data.</text>
</comment>
<evidence type="ECO:0000259" key="1">
    <source>
        <dbReference type="PROSITE" id="PS50172"/>
    </source>
</evidence>
<sequence length="72" mass="7321">MVGPLAALSRNEMNELVERAGGGAASSVSAKTTLVVAGDKAGSKRAKAEGLGIRIVTPEEFTTLVAPLLEGR</sequence>
<dbReference type="CDD" id="cd17748">
    <property type="entry name" value="BRCT_DNA_ligase_like"/>
    <property type="match status" value="1"/>
</dbReference>
<dbReference type="InterPro" id="IPR001357">
    <property type="entry name" value="BRCT_dom"/>
</dbReference>
<gene>
    <name evidence="2" type="ORF">B4N89_00120</name>
</gene>
<evidence type="ECO:0000313" key="3">
    <source>
        <dbReference type="Proteomes" id="UP000190037"/>
    </source>
</evidence>
<dbReference type="Pfam" id="PF00533">
    <property type="entry name" value="BRCT"/>
    <property type="match status" value="1"/>
</dbReference>
<organism evidence="2 3">
    <name type="scientific">Embleya scabrispora</name>
    <dbReference type="NCBI Taxonomy" id="159449"/>
    <lineage>
        <taxon>Bacteria</taxon>
        <taxon>Bacillati</taxon>
        <taxon>Actinomycetota</taxon>
        <taxon>Actinomycetes</taxon>
        <taxon>Kitasatosporales</taxon>
        <taxon>Streptomycetaceae</taxon>
        <taxon>Embleya</taxon>
    </lineage>
</organism>
<dbReference type="Proteomes" id="UP000190037">
    <property type="component" value="Unassembled WGS sequence"/>
</dbReference>
<accession>A0A1T3P770</accession>
<dbReference type="OrthoDB" id="9759736at2"/>
<feature type="domain" description="BRCT" evidence="1">
    <location>
        <begin position="1"/>
        <end position="59"/>
    </location>
</feature>
<name>A0A1T3P770_9ACTN</name>
<dbReference type="PROSITE" id="PS50172">
    <property type="entry name" value="BRCT"/>
    <property type="match status" value="1"/>
</dbReference>
<proteinExistence type="predicted"/>
<reference evidence="2 3" key="1">
    <citation type="submission" date="2017-03" db="EMBL/GenBank/DDBJ databases">
        <title>Draft genome sequence of Streptomyces scabrisporus NF3, endophyte isolated from Amphipterygium adstringens.</title>
        <authorList>
            <person name="Vazquez M."/>
            <person name="Ceapa C.D."/>
            <person name="Rodriguez Luna D."/>
            <person name="Sanchez Esquivel S."/>
        </authorList>
    </citation>
    <scope>NUCLEOTIDE SEQUENCE [LARGE SCALE GENOMIC DNA]</scope>
    <source>
        <strain evidence="2 3">NF3</strain>
    </source>
</reference>
<dbReference type="Gene3D" id="3.40.50.10190">
    <property type="entry name" value="BRCT domain"/>
    <property type="match status" value="1"/>
</dbReference>
<dbReference type="AlphaFoldDB" id="A0A1T3P770"/>
<evidence type="ECO:0000313" key="2">
    <source>
        <dbReference type="EMBL" id="OPC84710.1"/>
    </source>
</evidence>
<dbReference type="InterPro" id="IPR036420">
    <property type="entry name" value="BRCT_dom_sf"/>
</dbReference>
<protein>
    <recommendedName>
        <fullName evidence="1">BRCT domain-containing protein</fullName>
    </recommendedName>
</protein>
<keyword evidence="3" id="KW-1185">Reference proteome</keyword>
<dbReference type="STRING" id="159449.B4N89_00120"/>
<dbReference type="EMBL" id="MWQN01000001">
    <property type="protein sequence ID" value="OPC84710.1"/>
    <property type="molecule type" value="Genomic_DNA"/>
</dbReference>